<dbReference type="Proteomes" id="UP000570517">
    <property type="component" value="Unassembled WGS sequence"/>
</dbReference>
<evidence type="ECO:0000313" key="1">
    <source>
        <dbReference type="EMBL" id="NVN50751.1"/>
    </source>
</evidence>
<evidence type="ECO:0000313" key="2">
    <source>
        <dbReference type="Proteomes" id="UP000570517"/>
    </source>
</evidence>
<comment type="caution">
    <text evidence="1">The sequence shown here is derived from an EMBL/GenBank/DDBJ whole genome shotgun (WGS) entry which is preliminary data.</text>
</comment>
<dbReference type="EMBL" id="JABFYL010000026">
    <property type="protein sequence ID" value="NVN50751.1"/>
    <property type="molecule type" value="Genomic_DNA"/>
</dbReference>
<accession>A0A850PK05</accession>
<organism evidence="1 2">
    <name type="scientific">Mycolicibacterium hippocampi</name>
    <dbReference type="NCBI Taxonomy" id="659824"/>
    <lineage>
        <taxon>Bacteria</taxon>
        <taxon>Bacillati</taxon>
        <taxon>Actinomycetota</taxon>
        <taxon>Actinomycetes</taxon>
        <taxon>Mycobacteriales</taxon>
        <taxon>Mycobacteriaceae</taxon>
        <taxon>Mycolicibacterium</taxon>
    </lineage>
</organism>
<gene>
    <name evidence="1" type="ORF">HLY00_2477</name>
</gene>
<reference evidence="1 2" key="1">
    <citation type="submission" date="2020-05" db="EMBL/GenBank/DDBJ databases">
        <title>Draft genome sequence of Mycobacterium hippocampi DL, isolated from European seabass, Dicentrarchus labrax, reared in fish farms.</title>
        <authorList>
            <person name="Stathopoulou P."/>
            <person name="Asimakis E."/>
            <person name="Tzokas K."/>
            <person name="Batargias C."/>
            <person name="Tsiamis G."/>
        </authorList>
    </citation>
    <scope>NUCLEOTIDE SEQUENCE [LARGE SCALE GENOMIC DNA]</scope>
    <source>
        <strain evidence="1 2">DL</strain>
    </source>
</reference>
<sequence>MRLGLSWVRKNQNVLPSRSTLESWRPDTLSTSSAAVQSGGDGVRDAVSAIDEACERFPEVQAWSGPAHDAADAMFGRADLQAHRFHDYVSAVATALSEGAESIGAASRPLLSHADALDAGALNVTDQWVVLVDPVYVSEEEMAQLQAVAMKEQAVVNTMVVAVGDADNATADAVVAAGEKFGFVKESGPDADLAGLLLPMDRRPADQVPDPRSPVGMIAQEAIRSADEQQNIREVTYSTDEYGNEVTTAVKQDGSKTVSYRMDPYDDTSKMNFFMMEEFDKNGNFIARTSSWHEMVNDVDYTSITYADGSNLTMSMDPTGHRNAGFTTADGRHSAVPVELIDSLSLATTSGMSGLEKHIARGGSLPMITADSVDNIGKTMKFGGPALTAATTVFDMVMADSGKDRCVALVAGVASGAGGWGGAELGAAAGLVGGPLAPVTVPGGAILFAFFGGLGGSKLGKFIGDVVCPY</sequence>
<name>A0A850PK05_9MYCO</name>
<proteinExistence type="predicted"/>
<protein>
    <submittedName>
        <fullName evidence="1">Uncharacterized protein</fullName>
    </submittedName>
</protein>
<keyword evidence="2" id="KW-1185">Reference proteome</keyword>
<dbReference type="AlphaFoldDB" id="A0A850PK05"/>